<accession>A0A239C895</accession>
<evidence type="ECO:0000313" key="3">
    <source>
        <dbReference type="Proteomes" id="UP000198318"/>
    </source>
</evidence>
<proteinExistence type="predicted"/>
<protein>
    <submittedName>
        <fullName evidence="2">Uncharacterized protein</fullName>
    </submittedName>
</protein>
<reference evidence="2 3" key="1">
    <citation type="submission" date="2017-06" db="EMBL/GenBank/DDBJ databases">
        <authorList>
            <person name="Kim H.J."/>
            <person name="Triplett B.A."/>
        </authorList>
    </citation>
    <scope>NUCLEOTIDE SEQUENCE [LARGE SCALE GENOMIC DNA]</scope>
    <source>
        <strain evidence="2 3">DSM 44715</strain>
    </source>
</reference>
<dbReference type="AlphaFoldDB" id="A0A239C895"/>
<organism evidence="2 3">
    <name type="scientific">Actinomadura meyerae</name>
    <dbReference type="NCBI Taxonomy" id="240840"/>
    <lineage>
        <taxon>Bacteria</taxon>
        <taxon>Bacillati</taxon>
        <taxon>Actinomycetota</taxon>
        <taxon>Actinomycetes</taxon>
        <taxon>Streptosporangiales</taxon>
        <taxon>Thermomonosporaceae</taxon>
        <taxon>Actinomadura</taxon>
    </lineage>
</organism>
<name>A0A239C895_9ACTN</name>
<dbReference type="Proteomes" id="UP000198318">
    <property type="component" value="Unassembled WGS sequence"/>
</dbReference>
<dbReference type="InterPro" id="IPR054383">
    <property type="entry name" value="PspAB-like"/>
</dbReference>
<sequence length="215" mass="23044">MGVLDGLLGRPAPPSGAPGAGRLLALPAAAAVLEARTGFVPTGTGGVCHRLVEGGPFGAFGRAQREIERLLSGDPARRTGVSTDPHGWGWTHLTRAPDDFEALVADLHLIETVFADAGYGRYLLCSVTGFRRGTERQLLYLVHTPVRDAFYPWAPRLPEAPSDPEEADGQEGAAGAPARGRSNLVETRTREALAETLPIEPDRHRWFPVWDAPGL</sequence>
<feature type="region of interest" description="Disordered" evidence="1">
    <location>
        <begin position="157"/>
        <end position="186"/>
    </location>
</feature>
<dbReference type="RefSeq" id="WP_089324011.1">
    <property type="nucleotide sequence ID" value="NZ_FZOR01000001.1"/>
</dbReference>
<dbReference type="EMBL" id="FZOR01000001">
    <property type="protein sequence ID" value="SNS16456.1"/>
    <property type="molecule type" value="Genomic_DNA"/>
</dbReference>
<keyword evidence="3" id="KW-1185">Reference proteome</keyword>
<dbReference type="OrthoDB" id="159886at2"/>
<gene>
    <name evidence="2" type="ORF">SAMN05443665_1001282</name>
</gene>
<evidence type="ECO:0000313" key="2">
    <source>
        <dbReference type="EMBL" id="SNS16456.1"/>
    </source>
</evidence>
<dbReference type="Pfam" id="PF22742">
    <property type="entry name" value="PspAB"/>
    <property type="match status" value="2"/>
</dbReference>
<evidence type="ECO:0000256" key="1">
    <source>
        <dbReference type="SAM" id="MobiDB-lite"/>
    </source>
</evidence>